<evidence type="ECO:0000313" key="2">
    <source>
        <dbReference type="EMBL" id="MDP0588981.1"/>
    </source>
</evidence>
<reference evidence="2 3" key="1">
    <citation type="journal article" date="2023" name="bioRxiv">
        <title>An intranuclear bacterial parasite of deep-sea mussels expresses apoptosis inhibitors acquired from its host.</title>
        <authorList>
            <person name="Gonzalez Porras M.A."/>
            <person name="Assie A."/>
            <person name="Tietjen M."/>
            <person name="Violette M."/>
            <person name="Kleiner M."/>
            <person name="Gruber-Vodicka H."/>
            <person name="Dubilier N."/>
            <person name="Leisch N."/>
        </authorList>
    </citation>
    <scope>NUCLEOTIDE SEQUENCE [LARGE SCALE GENOMIC DNA]</scope>
    <source>
        <strain evidence="2">IAP13</strain>
    </source>
</reference>
<dbReference type="AlphaFoldDB" id="A0AA90NYE4"/>
<organism evidence="2 3">
    <name type="scientific">Candidatus Endonucleibacter bathymodioli</name>
    <dbReference type="NCBI Taxonomy" id="539814"/>
    <lineage>
        <taxon>Bacteria</taxon>
        <taxon>Pseudomonadati</taxon>
        <taxon>Pseudomonadota</taxon>
        <taxon>Gammaproteobacteria</taxon>
        <taxon>Oceanospirillales</taxon>
        <taxon>Endozoicomonadaceae</taxon>
        <taxon>Candidatus Endonucleibacter</taxon>
    </lineage>
</organism>
<dbReference type="Proteomes" id="UP001178148">
    <property type="component" value="Unassembled WGS sequence"/>
</dbReference>
<sequence>MAKSEKIKPPNTKVKLLQQLLARAIENFKKVNKATGMDFSKKFNALVDSYNERKEGDVLEDFSDEIIDLIHAQLLLFNPACTSDQ</sequence>
<keyword evidence="3" id="KW-1185">Reference proteome</keyword>
<evidence type="ECO:0000313" key="3">
    <source>
        <dbReference type="Proteomes" id="UP001178148"/>
    </source>
</evidence>
<dbReference type="EMBL" id="JASXSV010000009">
    <property type="protein sequence ID" value="MDP0588981.1"/>
    <property type="molecule type" value="Genomic_DNA"/>
</dbReference>
<feature type="domain" description="Type I restriction enzyme HindI endonuclease subunit-like C-terminal" evidence="1">
    <location>
        <begin position="2"/>
        <end position="71"/>
    </location>
</feature>
<gene>
    <name evidence="2" type="ORF">QS748_07230</name>
</gene>
<name>A0AA90NYE4_9GAMM</name>
<dbReference type="Pfam" id="PF11867">
    <property type="entry name" value="T1RH-like_C"/>
    <property type="match status" value="1"/>
</dbReference>
<dbReference type="InterPro" id="IPR021810">
    <property type="entry name" value="T1RH-like_C"/>
</dbReference>
<proteinExistence type="predicted"/>
<comment type="caution">
    <text evidence="2">The sequence shown here is derived from an EMBL/GenBank/DDBJ whole genome shotgun (WGS) entry which is preliminary data.</text>
</comment>
<accession>A0AA90NYE4</accession>
<evidence type="ECO:0000259" key="1">
    <source>
        <dbReference type="Pfam" id="PF11867"/>
    </source>
</evidence>
<protein>
    <submittedName>
        <fullName evidence="2">DUF3387 domain-containing protein</fullName>
    </submittedName>
</protein>